<dbReference type="EMBL" id="ML996688">
    <property type="protein sequence ID" value="KAF2404665.1"/>
    <property type="molecule type" value="Genomic_DNA"/>
</dbReference>
<dbReference type="Proteomes" id="UP000799640">
    <property type="component" value="Unassembled WGS sequence"/>
</dbReference>
<dbReference type="AlphaFoldDB" id="A0A6G1I9K3"/>
<feature type="region of interest" description="Disordered" evidence="1">
    <location>
        <begin position="15"/>
        <end position="45"/>
    </location>
</feature>
<organism evidence="2 3">
    <name type="scientific">Trichodelitschia bisporula</name>
    <dbReference type="NCBI Taxonomy" id="703511"/>
    <lineage>
        <taxon>Eukaryota</taxon>
        <taxon>Fungi</taxon>
        <taxon>Dikarya</taxon>
        <taxon>Ascomycota</taxon>
        <taxon>Pezizomycotina</taxon>
        <taxon>Dothideomycetes</taxon>
        <taxon>Dothideomycetes incertae sedis</taxon>
        <taxon>Phaeotrichales</taxon>
        <taxon>Phaeotrichaceae</taxon>
        <taxon>Trichodelitschia</taxon>
    </lineage>
</organism>
<evidence type="ECO:0000256" key="1">
    <source>
        <dbReference type="SAM" id="MobiDB-lite"/>
    </source>
</evidence>
<accession>A0A6G1I9K3</accession>
<gene>
    <name evidence="2" type="ORF">EJ06DRAFT_215243</name>
</gene>
<feature type="compositionally biased region" description="Polar residues" evidence="1">
    <location>
        <begin position="32"/>
        <end position="41"/>
    </location>
</feature>
<sequence>MLWCRPWPPCSAHFPPTPPSSLSQHACRRDTQTLPHRTTPPQLHRDARNTSTHIAHDYFLSIPQLVILTSPLSTEPFVPAPPPRGRNSIIHRRRHSTPCPNPTGCLAGNTATISRTTDCQNQAHPALPPRISVKKVASQPCAADLLRASHAAEVGPLISLSRCLSCRPRNGGPIMGAGYEGGDEEMENDEEKAGQIACTCSAMLEFARARRGSRGYPDTTGTIIRRTNCLAVPLPRAPAYLVRVE</sequence>
<evidence type="ECO:0000313" key="3">
    <source>
        <dbReference type="Proteomes" id="UP000799640"/>
    </source>
</evidence>
<keyword evidence="3" id="KW-1185">Reference proteome</keyword>
<reference evidence="2" key="1">
    <citation type="journal article" date="2020" name="Stud. Mycol.">
        <title>101 Dothideomycetes genomes: a test case for predicting lifestyles and emergence of pathogens.</title>
        <authorList>
            <person name="Haridas S."/>
            <person name="Albert R."/>
            <person name="Binder M."/>
            <person name="Bloem J."/>
            <person name="Labutti K."/>
            <person name="Salamov A."/>
            <person name="Andreopoulos B."/>
            <person name="Baker S."/>
            <person name="Barry K."/>
            <person name="Bills G."/>
            <person name="Bluhm B."/>
            <person name="Cannon C."/>
            <person name="Castanera R."/>
            <person name="Culley D."/>
            <person name="Daum C."/>
            <person name="Ezra D."/>
            <person name="Gonzalez J."/>
            <person name="Henrissat B."/>
            <person name="Kuo A."/>
            <person name="Liang C."/>
            <person name="Lipzen A."/>
            <person name="Lutzoni F."/>
            <person name="Magnuson J."/>
            <person name="Mondo S."/>
            <person name="Nolan M."/>
            <person name="Ohm R."/>
            <person name="Pangilinan J."/>
            <person name="Park H.-J."/>
            <person name="Ramirez L."/>
            <person name="Alfaro M."/>
            <person name="Sun H."/>
            <person name="Tritt A."/>
            <person name="Yoshinaga Y."/>
            <person name="Zwiers L.-H."/>
            <person name="Turgeon B."/>
            <person name="Goodwin S."/>
            <person name="Spatafora J."/>
            <person name="Crous P."/>
            <person name="Grigoriev I."/>
        </authorList>
    </citation>
    <scope>NUCLEOTIDE SEQUENCE</scope>
    <source>
        <strain evidence="2">CBS 262.69</strain>
    </source>
</reference>
<proteinExistence type="predicted"/>
<protein>
    <submittedName>
        <fullName evidence="2">Uncharacterized protein</fullName>
    </submittedName>
</protein>
<name>A0A6G1I9K3_9PEZI</name>
<evidence type="ECO:0000313" key="2">
    <source>
        <dbReference type="EMBL" id="KAF2404665.1"/>
    </source>
</evidence>